<sequence length="315" mass="34405">MPVFRSVLRPLLARTTAVSLLGLCLASPPASAQDAPAQRRPGEILDLQRGETLSPNDLYERLQRQQLILIGEQHDNPEHHAVESLLLEALVTPGSHAVLEMLTPNLPLADLGVTTSKDELEAALRDGTRGWNWDSYGHIYYQILQQGGKLVSGNLSGEEIQAIYRGEDDNLPQGELDSRAAIDDEVRRRTAEVIGEQHCNDIPAERLERMVEIQLARDARMANRLESYRGPKQAVLLSGSYHARKDTGVPMHLKDGASAVLLLVPVENDGKVAGAQEVLSPAVADYIWFTSATEAKDYCSERAAASSAKATATTE</sequence>
<feature type="signal peptide" evidence="1">
    <location>
        <begin position="1"/>
        <end position="32"/>
    </location>
</feature>
<dbReference type="InterPro" id="IPR007314">
    <property type="entry name" value="Cofac_haem-bd_dom"/>
</dbReference>
<dbReference type="Proteomes" id="UP000599578">
    <property type="component" value="Unassembled WGS sequence"/>
</dbReference>
<organism evidence="3 4">
    <name type="scientific">Marinobacterium nitratireducens</name>
    <dbReference type="NCBI Taxonomy" id="518897"/>
    <lineage>
        <taxon>Bacteria</taxon>
        <taxon>Pseudomonadati</taxon>
        <taxon>Pseudomonadota</taxon>
        <taxon>Gammaproteobacteria</taxon>
        <taxon>Oceanospirillales</taxon>
        <taxon>Oceanospirillaceae</taxon>
        <taxon>Marinobacterium</taxon>
    </lineage>
</organism>
<reference evidence="3 4" key="1">
    <citation type="journal article" date="2014" name="Int. J. Syst. Evol. Microbiol.">
        <title>Complete genome sequence of Corynebacterium casei LMG S-19264T (=DSM 44701T), isolated from a smear-ripened cheese.</title>
        <authorList>
            <consortium name="US DOE Joint Genome Institute (JGI-PGF)"/>
            <person name="Walter F."/>
            <person name="Albersmeier A."/>
            <person name="Kalinowski J."/>
            <person name="Ruckert C."/>
        </authorList>
    </citation>
    <scope>NUCLEOTIDE SEQUENCE [LARGE SCALE GENOMIC DNA]</scope>
    <source>
        <strain evidence="3 4">CGMCC 1.7286</strain>
    </source>
</reference>
<protein>
    <recommendedName>
        <fullName evidence="2">Haem-binding uptake Tiki superfamily ChaN domain-containing protein</fullName>
    </recommendedName>
</protein>
<dbReference type="EMBL" id="BMLT01000001">
    <property type="protein sequence ID" value="GGO75631.1"/>
    <property type="molecule type" value="Genomic_DNA"/>
</dbReference>
<proteinExistence type="predicted"/>
<dbReference type="RefSeq" id="WP_188857285.1">
    <property type="nucleotide sequence ID" value="NZ_BMLT01000001.1"/>
</dbReference>
<feature type="domain" description="Haem-binding uptake Tiki superfamily ChaN" evidence="2">
    <location>
        <begin position="59"/>
        <end position="253"/>
    </location>
</feature>
<dbReference type="InterPro" id="IPR016773">
    <property type="entry name" value="Fe3_uptake_reg_CjrA_prd"/>
</dbReference>
<feature type="chain" id="PRO_5036928986" description="Haem-binding uptake Tiki superfamily ChaN domain-containing protein" evidence="1">
    <location>
        <begin position="33"/>
        <end position="315"/>
    </location>
</feature>
<gene>
    <name evidence="3" type="ORF">GCM10011348_00880</name>
</gene>
<dbReference type="Pfam" id="PF04187">
    <property type="entry name" value="Cofac_haem_bdg"/>
    <property type="match status" value="1"/>
</dbReference>
<keyword evidence="4" id="KW-1185">Reference proteome</keyword>
<dbReference type="PIRSF" id="PIRSF020419">
    <property type="entry name" value="Fe_uptake_reg_CjrA_prd"/>
    <property type="match status" value="1"/>
</dbReference>
<name>A0A917Z557_9GAMM</name>
<dbReference type="AlphaFoldDB" id="A0A917Z557"/>
<dbReference type="Gene3D" id="1.10.8.760">
    <property type="entry name" value="Haem-binding uptake, Tiki superfamily, ChaN, domain 2"/>
    <property type="match status" value="1"/>
</dbReference>
<dbReference type="CDD" id="cd14727">
    <property type="entry name" value="ChanN-like"/>
    <property type="match status" value="1"/>
</dbReference>
<evidence type="ECO:0000259" key="2">
    <source>
        <dbReference type="Pfam" id="PF04187"/>
    </source>
</evidence>
<keyword evidence="1" id="KW-0732">Signal</keyword>
<accession>A0A917Z557</accession>
<evidence type="ECO:0000313" key="4">
    <source>
        <dbReference type="Proteomes" id="UP000599578"/>
    </source>
</evidence>
<evidence type="ECO:0000256" key="1">
    <source>
        <dbReference type="SAM" id="SignalP"/>
    </source>
</evidence>
<dbReference type="SUPFAM" id="SSF159501">
    <property type="entry name" value="EreA/ChaN-like"/>
    <property type="match status" value="1"/>
</dbReference>
<dbReference type="Gene3D" id="3.40.50.11550">
    <property type="match status" value="1"/>
</dbReference>
<evidence type="ECO:0000313" key="3">
    <source>
        <dbReference type="EMBL" id="GGO75631.1"/>
    </source>
</evidence>
<comment type="caution">
    <text evidence="3">The sequence shown here is derived from an EMBL/GenBank/DDBJ whole genome shotgun (WGS) entry which is preliminary data.</text>
</comment>